<reference evidence="2 3" key="1">
    <citation type="submission" date="2018-06" db="EMBL/GenBank/DDBJ databases">
        <authorList>
            <consortium name="Pathogen Informatics"/>
            <person name="Doyle S."/>
        </authorList>
    </citation>
    <scope>NUCLEOTIDE SEQUENCE [LARGE SCALE GENOMIC DNA]</scope>
    <source>
        <strain evidence="2 3">NCTC9617</strain>
    </source>
</reference>
<dbReference type="GO" id="GO:0050311">
    <property type="term" value="F:sulfite reductase (ferredoxin) activity"/>
    <property type="evidence" value="ECO:0007669"/>
    <property type="project" value="TreeGrafter"/>
</dbReference>
<organism evidence="2 3">
    <name type="scientific">Klebsiella pneumoniae</name>
    <dbReference type="NCBI Taxonomy" id="573"/>
    <lineage>
        <taxon>Bacteria</taxon>
        <taxon>Pseudomonadati</taxon>
        <taxon>Pseudomonadota</taxon>
        <taxon>Gammaproteobacteria</taxon>
        <taxon>Enterobacterales</taxon>
        <taxon>Enterobacteriaceae</taxon>
        <taxon>Klebsiella/Raoultella group</taxon>
        <taxon>Klebsiella</taxon>
        <taxon>Klebsiella pneumoniae complex</taxon>
    </lineage>
</organism>
<dbReference type="PANTHER" id="PTHR11493:SF47">
    <property type="entry name" value="SULFITE REDUCTASE [NADPH] SUBUNIT BETA"/>
    <property type="match status" value="1"/>
</dbReference>
<proteinExistence type="predicted"/>
<dbReference type="EC" id="1.8.1.2" evidence="2"/>
<sequence length="150" mass="17249">MSEKHPGPLVVEGKLSDAERMKLESNYLRGTIAEDLNDGLTGGFKGDNFLLIRFHGMYQQDDRDIRAERAAQKLEPRHAMLLRCRLPGGVITTTQWKAIDKFAAENTIYGSIRLTNRQTFQFHGILKRTSSRCIRCCTRWGWTRWPPPTI</sequence>
<feature type="domain" description="Nitrite/Sulfite reductase ferredoxin-like" evidence="1">
    <location>
        <begin position="81"/>
        <end position="126"/>
    </location>
</feature>
<dbReference type="GO" id="GO:0004783">
    <property type="term" value="F:sulfite reductase (NADPH) activity"/>
    <property type="evidence" value="ECO:0007669"/>
    <property type="project" value="UniProtKB-EC"/>
</dbReference>
<dbReference type="InterPro" id="IPR045169">
    <property type="entry name" value="NO2/SO3_Rdtase_4Fe4S_prot"/>
</dbReference>
<dbReference type="GO" id="GO:0051536">
    <property type="term" value="F:iron-sulfur cluster binding"/>
    <property type="evidence" value="ECO:0007669"/>
    <property type="project" value="InterPro"/>
</dbReference>
<dbReference type="EMBL" id="UGNC01000005">
    <property type="protein sequence ID" value="STW46227.1"/>
    <property type="molecule type" value="Genomic_DNA"/>
</dbReference>
<evidence type="ECO:0000259" key="1">
    <source>
        <dbReference type="Pfam" id="PF03460"/>
    </source>
</evidence>
<dbReference type="InterPro" id="IPR005117">
    <property type="entry name" value="NiRdtase/SiRdtase_haem-b_fer"/>
</dbReference>
<evidence type="ECO:0000313" key="3">
    <source>
        <dbReference type="Proteomes" id="UP000255167"/>
    </source>
</evidence>
<keyword evidence="2" id="KW-0560">Oxidoreductase</keyword>
<dbReference type="InterPro" id="IPR036136">
    <property type="entry name" value="Nit/Sulf_reduc_fer-like_dom_sf"/>
</dbReference>
<evidence type="ECO:0000313" key="2">
    <source>
        <dbReference type="EMBL" id="STW46227.1"/>
    </source>
</evidence>
<gene>
    <name evidence="2" type="primary">cysI_1</name>
    <name evidence="2" type="ORF">NCTC9617_02737</name>
</gene>
<name>A0A378FMU2_KLEPN</name>
<accession>A0A378FMU2</accession>
<dbReference type="AlphaFoldDB" id="A0A378FMU2"/>
<dbReference type="Proteomes" id="UP000255167">
    <property type="component" value="Unassembled WGS sequence"/>
</dbReference>
<dbReference type="SUPFAM" id="SSF55124">
    <property type="entry name" value="Nitrite/Sulfite reductase N-terminal domain-like"/>
    <property type="match status" value="1"/>
</dbReference>
<dbReference type="GO" id="GO:0009337">
    <property type="term" value="C:sulfite reductase complex (NADPH)"/>
    <property type="evidence" value="ECO:0007669"/>
    <property type="project" value="TreeGrafter"/>
</dbReference>
<dbReference type="Gene3D" id="3.90.480.20">
    <property type="match status" value="1"/>
</dbReference>
<dbReference type="GO" id="GO:0020037">
    <property type="term" value="F:heme binding"/>
    <property type="evidence" value="ECO:0007669"/>
    <property type="project" value="InterPro"/>
</dbReference>
<dbReference type="Pfam" id="PF03460">
    <property type="entry name" value="NIR_SIR_ferr"/>
    <property type="match status" value="1"/>
</dbReference>
<dbReference type="PANTHER" id="PTHR11493">
    <property type="entry name" value="SULFITE REDUCTASE [NADPH] SUBUNIT BETA-RELATED"/>
    <property type="match status" value="1"/>
</dbReference>
<dbReference type="GO" id="GO:0000103">
    <property type="term" value="P:sulfate assimilation"/>
    <property type="evidence" value="ECO:0007669"/>
    <property type="project" value="TreeGrafter"/>
</dbReference>
<protein>
    <submittedName>
        <fullName evidence="2">Sulfite reductase hemoprotein beta-component</fullName>
        <ecNumber evidence="2">1.8.1.2</ecNumber>
    </submittedName>
</protein>